<dbReference type="InterPro" id="IPR014721">
    <property type="entry name" value="Ribsml_uS5_D2-typ_fold_subgr"/>
</dbReference>
<keyword evidence="6 14" id="KW-0808">Transferase</keyword>
<comment type="similarity">
    <text evidence="2 14">Belongs to the GHMP kinase family. Mevalonate kinase subfamily.</text>
</comment>
<evidence type="ECO:0000256" key="14">
    <source>
        <dbReference type="RuleBase" id="RU363087"/>
    </source>
</evidence>
<keyword evidence="7 14" id="KW-0547">Nucleotide-binding</keyword>
<evidence type="ECO:0000256" key="2">
    <source>
        <dbReference type="ARBA" id="ARBA00006495"/>
    </source>
</evidence>
<keyword evidence="18" id="KW-1185">Reference proteome</keyword>
<evidence type="ECO:0000256" key="13">
    <source>
        <dbReference type="ARBA" id="ARBA00029438"/>
    </source>
</evidence>
<sequence length="404" mass="44081">MTIGEEIVVAAPGKVILFGEHAVVYGKTAVAASVGLRCYLVGKKTSDDTITLCLPDLNVNYEWKIHDIPTEAFELVKKQASIDEVLVVLEPLATEYTSSQKTAILSFFYLYVSLVDKTASPYGLALCVRSTLPVGAGLGSSASYSVCIATCLLQFNGHISTLGGNPKLDTKTAETINKWAFQAEKVIHGNPSGIDNTVSTFGGAQMYTKGDIETLHKFKSLKFLLTNTKVPRDTRTLVANVRSMRDQYPLVVDHLMEAIHGISKSCQVVFDSSASNEEIMRSIEELIDLNHQLIAATGVSHPSLERIREITGAKGLHSKLTGAGGGGCALTLLRDDTPKYVLEAVEKELVDAGFECYETSIGVEGVKAMPLHRPEESLQHDLINYFMDIPKERLDQLLTIPYKL</sequence>
<keyword evidence="11 14" id="KW-0443">Lipid metabolism</keyword>
<evidence type="ECO:0000256" key="1">
    <source>
        <dbReference type="ARBA" id="ARBA00004496"/>
    </source>
</evidence>
<dbReference type="Gene3D" id="3.30.230.10">
    <property type="match status" value="1"/>
</dbReference>
<feature type="domain" description="GHMP kinase N-terminal" evidence="15">
    <location>
        <begin position="117"/>
        <end position="203"/>
    </location>
</feature>
<feature type="domain" description="GHMP kinase C-terminal" evidence="16">
    <location>
        <begin position="280"/>
        <end position="349"/>
    </location>
</feature>
<accession>A0ABR2X339</accession>
<keyword evidence="14" id="KW-1207">Sterol metabolism</keyword>
<protein>
    <recommendedName>
        <fullName evidence="3 14">Mevalonate kinase</fullName>
        <shortName evidence="14">MK</shortName>
        <ecNumber evidence="3 14">2.7.1.36</ecNumber>
    </recommendedName>
</protein>
<comment type="caution">
    <text evidence="17">The sequence shown here is derived from an EMBL/GenBank/DDBJ whole genome shotgun (WGS) entry which is preliminary data.</text>
</comment>
<keyword evidence="14" id="KW-0752">Steroid biosynthesis</keyword>
<evidence type="ECO:0000256" key="5">
    <source>
        <dbReference type="ARBA" id="ARBA00022516"/>
    </source>
</evidence>
<evidence type="ECO:0000256" key="8">
    <source>
        <dbReference type="ARBA" id="ARBA00022777"/>
    </source>
</evidence>
<proteinExistence type="inferred from homology"/>
<dbReference type="SUPFAM" id="SSF55060">
    <property type="entry name" value="GHMP Kinase, C-terminal domain"/>
    <property type="match status" value="1"/>
</dbReference>
<evidence type="ECO:0000259" key="16">
    <source>
        <dbReference type="Pfam" id="PF08544"/>
    </source>
</evidence>
<evidence type="ECO:0000256" key="12">
    <source>
        <dbReference type="ARBA" id="ARBA00029310"/>
    </source>
</evidence>
<dbReference type="InterPro" id="IPR006203">
    <property type="entry name" value="GHMP_knse_ATP-bd_CS"/>
</dbReference>
<name>A0ABR2X339_9FUNG</name>
<dbReference type="GO" id="GO:0004496">
    <property type="term" value="F:mevalonate kinase activity"/>
    <property type="evidence" value="ECO:0007669"/>
    <property type="project" value="UniProtKB-EC"/>
</dbReference>
<dbReference type="PROSITE" id="PS00627">
    <property type="entry name" value="GHMP_KINASES_ATP"/>
    <property type="match status" value="1"/>
</dbReference>
<evidence type="ECO:0000313" key="17">
    <source>
        <dbReference type="EMBL" id="KAK9768153.1"/>
    </source>
</evidence>
<dbReference type="InterPro" id="IPR020568">
    <property type="entry name" value="Ribosomal_Su5_D2-typ_SF"/>
</dbReference>
<evidence type="ECO:0000256" key="7">
    <source>
        <dbReference type="ARBA" id="ARBA00022741"/>
    </source>
</evidence>
<evidence type="ECO:0000256" key="3">
    <source>
        <dbReference type="ARBA" id="ARBA00012103"/>
    </source>
</evidence>
<keyword evidence="8 14" id="KW-0418">Kinase</keyword>
<evidence type="ECO:0000256" key="10">
    <source>
        <dbReference type="ARBA" id="ARBA00022842"/>
    </source>
</evidence>
<keyword evidence="10" id="KW-0460">Magnesium</keyword>
<dbReference type="InterPro" id="IPR006204">
    <property type="entry name" value="GHMP_kinase_N_dom"/>
</dbReference>
<keyword evidence="5 14" id="KW-0444">Lipid biosynthesis</keyword>
<evidence type="ECO:0000256" key="6">
    <source>
        <dbReference type="ARBA" id="ARBA00022679"/>
    </source>
</evidence>
<dbReference type="Gene3D" id="3.30.70.890">
    <property type="entry name" value="GHMP kinase, C-terminal domain"/>
    <property type="match status" value="1"/>
</dbReference>
<evidence type="ECO:0000313" key="18">
    <source>
        <dbReference type="Proteomes" id="UP001479436"/>
    </source>
</evidence>
<dbReference type="SUPFAM" id="SSF54211">
    <property type="entry name" value="Ribosomal protein S5 domain 2-like"/>
    <property type="match status" value="1"/>
</dbReference>
<dbReference type="EC" id="2.7.1.36" evidence="3 14"/>
<evidence type="ECO:0000259" key="15">
    <source>
        <dbReference type="Pfam" id="PF00288"/>
    </source>
</evidence>
<gene>
    <name evidence="17" type="primary">ERG12</name>
    <name evidence="17" type="ORF">K7432_001447</name>
</gene>
<comment type="catalytic activity">
    <reaction evidence="12">
        <text>(R)-mevalonate + ATP = (R)-5-phosphomevalonate + ADP + H(+)</text>
        <dbReference type="Rhea" id="RHEA:17065"/>
        <dbReference type="ChEBI" id="CHEBI:15378"/>
        <dbReference type="ChEBI" id="CHEBI:30616"/>
        <dbReference type="ChEBI" id="CHEBI:36464"/>
        <dbReference type="ChEBI" id="CHEBI:58146"/>
        <dbReference type="ChEBI" id="CHEBI:456216"/>
        <dbReference type="EC" id="2.7.1.36"/>
    </reaction>
    <physiologicalReaction direction="left-to-right" evidence="12">
        <dbReference type="Rhea" id="RHEA:17066"/>
    </physiologicalReaction>
</comment>
<organism evidence="17 18">
    <name type="scientific">Basidiobolus ranarum</name>
    <dbReference type="NCBI Taxonomy" id="34480"/>
    <lineage>
        <taxon>Eukaryota</taxon>
        <taxon>Fungi</taxon>
        <taxon>Fungi incertae sedis</taxon>
        <taxon>Zoopagomycota</taxon>
        <taxon>Entomophthoromycotina</taxon>
        <taxon>Basidiobolomycetes</taxon>
        <taxon>Basidiobolales</taxon>
        <taxon>Basidiobolaceae</taxon>
        <taxon>Basidiobolus</taxon>
    </lineage>
</organism>
<dbReference type="NCBIfam" id="TIGR00549">
    <property type="entry name" value="mevalon_kin"/>
    <property type="match status" value="1"/>
</dbReference>
<reference evidence="17 18" key="1">
    <citation type="submission" date="2023-04" db="EMBL/GenBank/DDBJ databases">
        <title>Genome of Basidiobolus ranarum AG-B5.</title>
        <authorList>
            <person name="Stajich J.E."/>
            <person name="Carter-House D."/>
            <person name="Gryganskyi A."/>
        </authorList>
    </citation>
    <scope>NUCLEOTIDE SEQUENCE [LARGE SCALE GENOMIC DNA]</scope>
    <source>
        <strain evidence="17 18">AG-B5</strain>
    </source>
</reference>
<evidence type="ECO:0000256" key="9">
    <source>
        <dbReference type="ARBA" id="ARBA00022840"/>
    </source>
</evidence>
<dbReference type="Pfam" id="PF00288">
    <property type="entry name" value="GHMP_kinases_N"/>
    <property type="match status" value="1"/>
</dbReference>
<keyword evidence="4 14" id="KW-0963">Cytoplasm</keyword>
<dbReference type="InterPro" id="IPR036554">
    <property type="entry name" value="GHMP_kinase_C_sf"/>
</dbReference>
<dbReference type="Proteomes" id="UP001479436">
    <property type="component" value="Unassembled WGS sequence"/>
</dbReference>
<keyword evidence="14" id="KW-0753">Steroid metabolism</keyword>
<comment type="pathway">
    <text evidence="13 14">Isoprenoid biosynthesis; isopentenyl diphosphate biosynthesis via mevalonate pathway; isopentenyl diphosphate from (R)-mevalonate: step 1/3.</text>
</comment>
<keyword evidence="14" id="KW-0756">Sterol biosynthesis</keyword>
<dbReference type="InterPro" id="IPR006205">
    <property type="entry name" value="Mev_gal_kin"/>
</dbReference>
<comment type="function">
    <text evidence="14">Mevalonate kinase; part of the second module of ergosterol biosynthesis pathway that includes the middle steps of the pathway. The second module is carried out in the vacuole and involves the formation of farnesyl diphosphate, which is also an important intermediate in the biosynthesis of ubiquinone, dolichol, heme and prenylated proteins.</text>
</comment>
<dbReference type="PRINTS" id="PR00959">
    <property type="entry name" value="MEVGALKINASE"/>
</dbReference>
<dbReference type="InterPro" id="IPR013750">
    <property type="entry name" value="GHMP_kinase_C_dom"/>
</dbReference>
<evidence type="ECO:0000256" key="11">
    <source>
        <dbReference type="ARBA" id="ARBA00023098"/>
    </source>
</evidence>
<dbReference type="Pfam" id="PF08544">
    <property type="entry name" value="GHMP_kinases_C"/>
    <property type="match status" value="1"/>
</dbReference>
<keyword evidence="9 14" id="KW-0067">ATP-binding</keyword>
<dbReference type="PANTHER" id="PTHR43290">
    <property type="entry name" value="MEVALONATE KINASE"/>
    <property type="match status" value="1"/>
</dbReference>
<dbReference type="EMBL" id="JASJQH010000032">
    <property type="protein sequence ID" value="KAK9768153.1"/>
    <property type="molecule type" value="Genomic_DNA"/>
</dbReference>
<evidence type="ECO:0000256" key="4">
    <source>
        <dbReference type="ARBA" id="ARBA00022490"/>
    </source>
</evidence>
<comment type="subcellular location">
    <subcellularLocation>
        <location evidence="1 14">Cytoplasm</location>
    </subcellularLocation>
</comment>
<dbReference type="PANTHER" id="PTHR43290:SF2">
    <property type="entry name" value="MEVALONATE KINASE"/>
    <property type="match status" value="1"/>
</dbReference>